<dbReference type="EC" id="3.5.2.7" evidence="1 7"/>
<sequence>MSILITNIKQLLQVHDHNVTIVKGTDMKHLSVLENAYLYIEHDTIIEYGKMEDYHPIDAEKTVDATGKIVLPSWCDSHTHLVYAGDRTSEYVDRINGLSYEEIAARGGGILNSAKELQNTSEEDIYDQSIARLDEIIRMGTGAVEIKTGYGLSVEAELKMLKVIKRIKQDTLAYITPTLLAAHAIPQKYRKNKEKYIEQITQELIPKANALNISHFIDVFCEEGYFDIDDLEIILKAGKANNFRPKIHVNQFNNLGGVAIGVKHNALSVDHLELLSDKDIKALKGSSTMPVALPGCSFFLGIPYTPARKLIDAGLPLAIASDYNPGSAPSGNMNFIVGAACAKLKLTPEEAINAATINGAYAMGISNMYGSVTRGKKANFIITKPMNHYREIPYSFAHNPVEQIIINGTLLE</sequence>
<keyword evidence="7" id="KW-0963">Cytoplasm</keyword>
<keyword evidence="2 7" id="KW-0479">Metal-binding</keyword>
<dbReference type="PANTHER" id="PTHR42752">
    <property type="entry name" value="IMIDAZOLONEPROPIONASE"/>
    <property type="match status" value="1"/>
</dbReference>
<feature type="binding site" evidence="7">
    <location>
        <position position="248"/>
    </location>
    <ligand>
        <name>Fe(3+)</name>
        <dbReference type="ChEBI" id="CHEBI:29034"/>
    </ligand>
</feature>
<feature type="binding site" evidence="7">
    <location>
        <position position="78"/>
    </location>
    <ligand>
        <name>Zn(2+)</name>
        <dbReference type="ChEBI" id="CHEBI:29105"/>
    </ligand>
</feature>
<evidence type="ECO:0000313" key="9">
    <source>
        <dbReference type="EMBL" id="MCA0132655.1"/>
    </source>
</evidence>
<dbReference type="Gene3D" id="3.20.20.140">
    <property type="entry name" value="Metal-dependent hydrolases"/>
    <property type="match status" value="1"/>
</dbReference>
<dbReference type="InterPro" id="IPR005920">
    <property type="entry name" value="HutI"/>
</dbReference>
<comment type="catalytic activity">
    <reaction evidence="7">
        <text>4-imidazolone-5-propanoate + H2O = N-formimidoyl-L-glutamate</text>
        <dbReference type="Rhea" id="RHEA:23660"/>
        <dbReference type="ChEBI" id="CHEBI:15377"/>
        <dbReference type="ChEBI" id="CHEBI:58928"/>
        <dbReference type="ChEBI" id="CHEBI:77893"/>
        <dbReference type="EC" id="3.5.2.7"/>
    </reaction>
</comment>
<evidence type="ECO:0000256" key="6">
    <source>
        <dbReference type="ARBA" id="ARBA00023004"/>
    </source>
</evidence>
<dbReference type="Proteomes" id="UP001198901">
    <property type="component" value="Unassembled WGS sequence"/>
</dbReference>
<dbReference type="RefSeq" id="WP_224528378.1">
    <property type="nucleotide sequence ID" value="NZ_JAIUJR010000005.1"/>
</dbReference>
<gene>
    <name evidence="7 9" type="primary">hutI</name>
    <name evidence="9" type="ORF">LBU54_08680</name>
</gene>
<feature type="binding site" evidence="7">
    <location>
        <position position="326"/>
    </location>
    <ligand>
        <name>N-formimidoyl-L-glutamate</name>
        <dbReference type="ChEBI" id="CHEBI:58928"/>
    </ligand>
</feature>
<feature type="binding site" evidence="7">
    <location>
        <position position="248"/>
    </location>
    <ligand>
        <name>Zn(2+)</name>
        <dbReference type="ChEBI" id="CHEBI:29105"/>
    </ligand>
</feature>
<dbReference type="Pfam" id="PF01979">
    <property type="entry name" value="Amidohydro_1"/>
    <property type="match status" value="1"/>
</dbReference>
<feature type="binding site" evidence="7">
    <location>
        <position position="150"/>
    </location>
    <ligand>
        <name>4-imidazolone-5-propanoate</name>
        <dbReference type="ChEBI" id="CHEBI:77893"/>
    </ligand>
</feature>
<dbReference type="EMBL" id="JAIUJR010000005">
    <property type="protein sequence ID" value="MCA0132655.1"/>
    <property type="molecule type" value="Genomic_DNA"/>
</dbReference>
<comment type="function">
    <text evidence="7">Catalyzes the hydrolytic cleavage of the carbon-nitrogen bond in imidazolone-5-propanoate to yield N-formimidoyl-L-glutamate. It is the third step in the universal histidine degradation pathway.</text>
</comment>
<evidence type="ECO:0000256" key="2">
    <source>
        <dbReference type="ARBA" id="ARBA00022723"/>
    </source>
</evidence>
<dbReference type="SUPFAM" id="SSF51556">
    <property type="entry name" value="Metallo-dependent hydrolases"/>
    <property type="match status" value="1"/>
</dbReference>
<feature type="binding site" evidence="7">
    <location>
        <position position="78"/>
    </location>
    <ligand>
        <name>Fe(3+)</name>
        <dbReference type="ChEBI" id="CHEBI:29034"/>
    </ligand>
</feature>
<dbReference type="InterPro" id="IPR006680">
    <property type="entry name" value="Amidohydro-rel"/>
</dbReference>
<feature type="binding site" evidence="7">
    <location>
        <position position="150"/>
    </location>
    <ligand>
        <name>N-formimidoyl-L-glutamate</name>
        <dbReference type="ChEBI" id="CHEBI:58928"/>
    </ligand>
</feature>
<feature type="binding site" evidence="7">
    <location>
        <position position="80"/>
    </location>
    <ligand>
        <name>Zn(2+)</name>
        <dbReference type="ChEBI" id="CHEBI:29105"/>
    </ligand>
</feature>
<feature type="binding site" evidence="7">
    <location>
        <position position="324"/>
    </location>
    <ligand>
        <name>N-formimidoyl-L-glutamate</name>
        <dbReference type="ChEBI" id="CHEBI:58928"/>
    </ligand>
</feature>
<keyword evidence="5 7" id="KW-0862">Zinc</keyword>
<evidence type="ECO:0000313" key="10">
    <source>
        <dbReference type="Proteomes" id="UP001198901"/>
    </source>
</evidence>
<feature type="binding site" evidence="7">
    <location>
        <position position="87"/>
    </location>
    <ligand>
        <name>4-imidazolone-5-propanoate</name>
        <dbReference type="ChEBI" id="CHEBI:77893"/>
    </ligand>
</feature>
<organism evidence="9 10">
    <name type="scientific">Winogradskyella alexanderae</name>
    <dbReference type="NCBI Taxonomy" id="2877123"/>
    <lineage>
        <taxon>Bacteria</taxon>
        <taxon>Pseudomonadati</taxon>
        <taxon>Bacteroidota</taxon>
        <taxon>Flavobacteriia</taxon>
        <taxon>Flavobacteriales</taxon>
        <taxon>Flavobacteriaceae</taxon>
        <taxon>Winogradskyella</taxon>
    </lineage>
</organism>
<comment type="similarity">
    <text evidence="7">Belongs to the metallo-dependent hydrolases superfamily. HutI family.</text>
</comment>
<comment type="cofactor">
    <cofactor evidence="7">
        <name>Zn(2+)</name>
        <dbReference type="ChEBI" id="CHEBI:29105"/>
    </cofactor>
    <cofactor evidence="7">
        <name>Fe(3+)</name>
        <dbReference type="ChEBI" id="CHEBI:29034"/>
    </cofactor>
    <text evidence="7">Binds 1 zinc or iron ion per subunit.</text>
</comment>
<reference evidence="10" key="1">
    <citation type="submission" date="2023-07" db="EMBL/GenBank/DDBJ databases">
        <authorList>
            <person name="Yue Y."/>
        </authorList>
    </citation>
    <scope>NUCLEOTIDE SEQUENCE [LARGE SCALE GENOMIC DNA]</scope>
    <source>
        <strain evidence="10">D23</strain>
    </source>
</reference>
<dbReference type="Gene3D" id="2.30.40.10">
    <property type="entry name" value="Urease, subunit C, domain 1"/>
    <property type="match status" value="1"/>
</dbReference>
<keyword evidence="10" id="KW-1185">Reference proteome</keyword>
<dbReference type="NCBIfam" id="TIGR01224">
    <property type="entry name" value="hutI"/>
    <property type="match status" value="1"/>
</dbReference>
<feature type="binding site" evidence="7">
    <location>
        <position position="80"/>
    </location>
    <ligand>
        <name>Fe(3+)</name>
        <dbReference type="ChEBI" id="CHEBI:29034"/>
    </ligand>
</feature>
<protein>
    <recommendedName>
        <fullName evidence="1 7">Imidazolonepropionase</fullName>
        <ecNumber evidence="1 7">3.5.2.7</ecNumber>
    </recommendedName>
    <alternativeName>
        <fullName evidence="7">Imidazolone-5-propionate hydrolase</fullName>
    </alternativeName>
</protein>
<evidence type="ECO:0000256" key="5">
    <source>
        <dbReference type="ARBA" id="ARBA00022833"/>
    </source>
</evidence>
<keyword evidence="4 7" id="KW-0369">Histidine metabolism</keyword>
<feature type="binding site" evidence="7">
    <location>
        <position position="251"/>
    </location>
    <ligand>
        <name>4-imidazolone-5-propanoate</name>
        <dbReference type="ChEBI" id="CHEBI:77893"/>
    </ligand>
</feature>
<evidence type="ECO:0000256" key="3">
    <source>
        <dbReference type="ARBA" id="ARBA00022801"/>
    </source>
</evidence>
<dbReference type="HAMAP" id="MF_00372">
    <property type="entry name" value="HutI"/>
    <property type="match status" value="1"/>
</dbReference>
<comment type="subcellular location">
    <subcellularLocation>
        <location evidence="7">Cytoplasm</location>
    </subcellularLocation>
</comment>
<dbReference type="InterPro" id="IPR032466">
    <property type="entry name" value="Metal_Hydrolase"/>
</dbReference>
<keyword evidence="3 7" id="KW-0378">Hydrolase</keyword>
<feature type="binding site" evidence="7">
    <location>
        <position position="327"/>
    </location>
    <ligand>
        <name>4-imidazolone-5-propanoate</name>
        <dbReference type="ChEBI" id="CHEBI:77893"/>
    </ligand>
</feature>
<proteinExistence type="inferred from homology"/>
<feature type="binding site" evidence="7">
    <location>
        <position position="322"/>
    </location>
    <ligand>
        <name>Fe(3+)</name>
        <dbReference type="ChEBI" id="CHEBI:29034"/>
    </ligand>
</feature>
<feature type="binding site" evidence="7">
    <location>
        <position position="322"/>
    </location>
    <ligand>
        <name>Zn(2+)</name>
        <dbReference type="ChEBI" id="CHEBI:29105"/>
    </ligand>
</feature>
<name>A0ABS7XRL9_9FLAO</name>
<dbReference type="InterPro" id="IPR011059">
    <property type="entry name" value="Metal-dep_hydrolase_composite"/>
</dbReference>
<evidence type="ECO:0000256" key="1">
    <source>
        <dbReference type="ARBA" id="ARBA00012864"/>
    </source>
</evidence>
<feature type="binding site" evidence="7">
    <location>
        <position position="183"/>
    </location>
    <ligand>
        <name>4-imidazolone-5-propanoate</name>
        <dbReference type="ChEBI" id="CHEBI:77893"/>
    </ligand>
</feature>
<comment type="pathway">
    <text evidence="7">Amino-acid degradation; L-histidine degradation into L-glutamate; N-formimidoyl-L-glutamate from L-histidine: step 3/3.</text>
</comment>
<accession>A0ABS7XRL9</accession>
<feature type="domain" description="Amidohydrolase-related" evidence="8">
    <location>
        <begin position="304"/>
        <end position="410"/>
    </location>
</feature>
<evidence type="ECO:0000259" key="8">
    <source>
        <dbReference type="Pfam" id="PF01979"/>
    </source>
</evidence>
<keyword evidence="6 7" id="KW-0408">Iron</keyword>
<comment type="caution">
    <text evidence="9">The sequence shown here is derived from an EMBL/GenBank/DDBJ whole genome shotgun (WGS) entry which is preliminary data.</text>
</comment>
<evidence type="ECO:0000256" key="4">
    <source>
        <dbReference type="ARBA" id="ARBA00022808"/>
    </source>
</evidence>
<dbReference type="PANTHER" id="PTHR42752:SF1">
    <property type="entry name" value="IMIDAZOLONEPROPIONASE-RELATED"/>
    <property type="match status" value="1"/>
</dbReference>
<dbReference type="SUPFAM" id="SSF51338">
    <property type="entry name" value="Composite domain of metallo-dependent hydrolases"/>
    <property type="match status" value="1"/>
</dbReference>
<evidence type="ECO:0000256" key="7">
    <source>
        <dbReference type="HAMAP-Rule" id="MF_00372"/>
    </source>
</evidence>
<dbReference type="GO" id="GO:0050480">
    <property type="term" value="F:imidazolonepropionase activity"/>
    <property type="evidence" value="ECO:0007669"/>
    <property type="project" value="UniProtKB-EC"/>
</dbReference>